<proteinExistence type="predicted"/>
<gene>
    <name evidence="1" type="ORF">COX34_00520</name>
</gene>
<evidence type="ECO:0000313" key="2">
    <source>
        <dbReference type="Proteomes" id="UP000228681"/>
    </source>
</evidence>
<name>A0A2G9Z2A2_9BACT</name>
<protein>
    <submittedName>
        <fullName evidence="1">Uncharacterized protein</fullName>
    </submittedName>
</protein>
<sequence>MFNKIKRYLKKKKESRDFGNLLGKWCKLRFKNIHIIKEGDVEEFEKTKKEINYDEVIFFFDKNDNLQTILARGKEWSQEEIKKDVQRLVEIEKQRK</sequence>
<dbReference type="AlphaFoldDB" id="A0A2G9Z2A2"/>
<evidence type="ECO:0000313" key="1">
    <source>
        <dbReference type="EMBL" id="PIP25083.1"/>
    </source>
</evidence>
<comment type="caution">
    <text evidence="1">The sequence shown here is derived from an EMBL/GenBank/DDBJ whole genome shotgun (WGS) entry which is preliminary data.</text>
</comment>
<organism evidence="1 2">
    <name type="scientific">Candidatus Nealsonbacteria bacterium CG23_combo_of_CG06-09_8_20_14_all_36_12</name>
    <dbReference type="NCBI Taxonomy" id="1974718"/>
    <lineage>
        <taxon>Bacteria</taxon>
        <taxon>Candidatus Nealsoniibacteriota</taxon>
    </lineage>
</organism>
<reference evidence="1 2" key="1">
    <citation type="submission" date="2017-09" db="EMBL/GenBank/DDBJ databases">
        <title>Depth-based differentiation of microbial function through sediment-hosted aquifers and enrichment of novel symbionts in the deep terrestrial subsurface.</title>
        <authorList>
            <person name="Probst A.J."/>
            <person name="Ladd B."/>
            <person name="Jarett J.K."/>
            <person name="Geller-Mcgrath D.E."/>
            <person name="Sieber C.M."/>
            <person name="Emerson J.B."/>
            <person name="Anantharaman K."/>
            <person name="Thomas B.C."/>
            <person name="Malmstrom R."/>
            <person name="Stieglmeier M."/>
            <person name="Klingl A."/>
            <person name="Woyke T."/>
            <person name="Ryan C.M."/>
            <person name="Banfield J.F."/>
        </authorList>
    </citation>
    <scope>NUCLEOTIDE SEQUENCE [LARGE SCALE GENOMIC DNA]</scope>
    <source>
        <strain evidence="1">CG23_combo_of_CG06-09_8_20_14_all_36_12</strain>
    </source>
</reference>
<dbReference type="EMBL" id="PCRS01000008">
    <property type="protein sequence ID" value="PIP25083.1"/>
    <property type="molecule type" value="Genomic_DNA"/>
</dbReference>
<dbReference type="Proteomes" id="UP000228681">
    <property type="component" value="Unassembled WGS sequence"/>
</dbReference>
<accession>A0A2G9Z2A2</accession>